<dbReference type="Pfam" id="PF12627">
    <property type="entry name" value="PolyA_pol_RNAbd"/>
    <property type="match status" value="1"/>
</dbReference>
<keyword evidence="4 13" id="KW-0548">Nucleotidyltransferase</keyword>
<dbReference type="EMBL" id="QXJM01000023">
    <property type="protein sequence ID" value="RIE04677.1"/>
    <property type="molecule type" value="Genomic_DNA"/>
</dbReference>
<feature type="domain" description="Poly A polymerase head" evidence="10">
    <location>
        <begin position="27"/>
        <end position="147"/>
    </location>
</feature>
<dbReference type="GO" id="GO:0000049">
    <property type="term" value="F:tRNA binding"/>
    <property type="evidence" value="ECO:0007669"/>
    <property type="project" value="TreeGrafter"/>
</dbReference>
<dbReference type="InterPro" id="IPR002646">
    <property type="entry name" value="PolA_pol_head_dom"/>
</dbReference>
<dbReference type="NCBIfam" id="NF009814">
    <property type="entry name" value="PRK13299.1"/>
    <property type="match status" value="1"/>
</dbReference>
<feature type="domain" description="tRNA nucleotidyltransferase/poly(A) polymerase RNA and SrmB- binding" evidence="11">
    <location>
        <begin position="174"/>
        <end position="229"/>
    </location>
</feature>
<dbReference type="RefSeq" id="WP_119147876.1">
    <property type="nucleotide sequence ID" value="NZ_JBHSOV010000005.1"/>
</dbReference>
<protein>
    <submittedName>
        <fullName evidence="13">CCA tRNA nucleotidyltransferase</fullName>
        <ecNumber evidence="13">2.7.7.72</ecNumber>
    </submittedName>
</protein>
<dbReference type="InterPro" id="IPR050264">
    <property type="entry name" value="Bact_CCA-adding_enz_type3_sf"/>
</dbReference>
<evidence type="ECO:0000259" key="10">
    <source>
        <dbReference type="Pfam" id="PF01743"/>
    </source>
</evidence>
<keyword evidence="8 9" id="KW-0694">RNA-binding</keyword>
<dbReference type="PANTHER" id="PTHR46173">
    <property type="entry name" value="CCA TRNA NUCLEOTIDYLTRANSFERASE 1, MITOCHONDRIAL"/>
    <property type="match status" value="1"/>
</dbReference>
<dbReference type="Gene3D" id="3.30.460.10">
    <property type="entry name" value="Beta Polymerase, domain 2"/>
    <property type="match status" value="1"/>
</dbReference>
<evidence type="ECO:0000259" key="12">
    <source>
        <dbReference type="Pfam" id="PF13735"/>
    </source>
</evidence>
<keyword evidence="2 9" id="KW-0808">Transferase</keyword>
<evidence type="ECO:0000256" key="8">
    <source>
        <dbReference type="ARBA" id="ARBA00022884"/>
    </source>
</evidence>
<evidence type="ECO:0000256" key="6">
    <source>
        <dbReference type="ARBA" id="ARBA00022741"/>
    </source>
</evidence>
<evidence type="ECO:0000259" key="11">
    <source>
        <dbReference type="Pfam" id="PF12627"/>
    </source>
</evidence>
<keyword evidence="7" id="KW-0460">Magnesium</keyword>
<keyword evidence="3" id="KW-0819">tRNA processing</keyword>
<dbReference type="Proteomes" id="UP000266340">
    <property type="component" value="Unassembled WGS sequence"/>
</dbReference>
<comment type="similarity">
    <text evidence="9">Belongs to the tRNA nucleotidyltransferase/poly(A) polymerase family.</text>
</comment>
<dbReference type="Gene3D" id="1.10.246.80">
    <property type="match status" value="1"/>
</dbReference>
<dbReference type="SUPFAM" id="SSF81301">
    <property type="entry name" value="Nucleotidyltransferase"/>
    <property type="match status" value="1"/>
</dbReference>
<dbReference type="InterPro" id="IPR043519">
    <property type="entry name" value="NT_sf"/>
</dbReference>
<reference evidence="13 14" key="1">
    <citation type="submission" date="2018-09" db="EMBL/GenBank/DDBJ databases">
        <title>Cohnella cavernae sp. nov., isolated from a karst cave.</title>
        <authorList>
            <person name="Zhu H."/>
        </authorList>
    </citation>
    <scope>NUCLEOTIDE SEQUENCE [LARGE SCALE GENOMIC DNA]</scope>
    <source>
        <strain evidence="13 14">K2E09-144</strain>
    </source>
</reference>
<dbReference type="InterPro" id="IPR032810">
    <property type="entry name" value="CCA-adding_enz_C"/>
</dbReference>
<dbReference type="SUPFAM" id="SSF81891">
    <property type="entry name" value="Poly A polymerase C-terminal region-like"/>
    <property type="match status" value="1"/>
</dbReference>
<organism evidence="13 14">
    <name type="scientific">Cohnella faecalis</name>
    <dbReference type="NCBI Taxonomy" id="2315694"/>
    <lineage>
        <taxon>Bacteria</taxon>
        <taxon>Bacillati</taxon>
        <taxon>Bacillota</taxon>
        <taxon>Bacilli</taxon>
        <taxon>Bacillales</taxon>
        <taxon>Paenibacillaceae</taxon>
        <taxon>Cohnella</taxon>
    </lineage>
</organism>
<dbReference type="OrthoDB" id="9805698at2"/>
<dbReference type="EC" id="2.7.7.72" evidence="13"/>
<accession>A0A398CY12</accession>
<dbReference type="GO" id="GO:0004810">
    <property type="term" value="F:CCA tRNA nucleotidyltransferase activity"/>
    <property type="evidence" value="ECO:0007669"/>
    <property type="project" value="UniProtKB-EC"/>
</dbReference>
<comment type="caution">
    <text evidence="13">The sequence shown here is derived from an EMBL/GenBank/DDBJ whole genome shotgun (WGS) entry which is preliminary data.</text>
</comment>
<comment type="cofactor">
    <cofactor evidence="1">
        <name>Mg(2+)</name>
        <dbReference type="ChEBI" id="CHEBI:18420"/>
    </cofactor>
</comment>
<dbReference type="GO" id="GO:0008033">
    <property type="term" value="P:tRNA processing"/>
    <property type="evidence" value="ECO:0007669"/>
    <property type="project" value="UniProtKB-KW"/>
</dbReference>
<dbReference type="PANTHER" id="PTHR46173:SF1">
    <property type="entry name" value="CCA TRNA NUCLEOTIDYLTRANSFERASE 1, MITOCHONDRIAL"/>
    <property type="match status" value="1"/>
</dbReference>
<evidence type="ECO:0000256" key="4">
    <source>
        <dbReference type="ARBA" id="ARBA00022695"/>
    </source>
</evidence>
<dbReference type="AlphaFoldDB" id="A0A398CY12"/>
<evidence type="ECO:0000256" key="1">
    <source>
        <dbReference type="ARBA" id="ARBA00001946"/>
    </source>
</evidence>
<dbReference type="CDD" id="cd05398">
    <property type="entry name" value="NT_ClassII-CCAase"/>
    <property type="match status" value="1"/>
</dbReference>
<evidence type="ECO:0000256" key="3">
    <source>
        <dbReference type="ARBA" id="ARBA00022694"/>
    </source>
</evidence>
<keyword evidence="14" id="KW-1185">Reference proteome</keyword>
<dbReference type="Gene3D" id="1.10.3090.10">
    <property type="entry name" value="cca-adding enzyme, domain 2"/>
    <property type="match status" value="1"/>
</dbReference>
<evidence type="ECO:0000256" key="9">
    <source>
        <dbReference type="RuleBase" id="RU003953"/>
    </source>
</evidence>
<gene>
    <name evidence="13" type="ORF">D3H35_04105</name>
</gene>
<sequence length="447" mass="49247">MAAVDGEALWAAGLAVVRRLREAGFEAFLVGGCVRDRLLRRAVHDIDIATSALPEEVMSTFARTLPTGLQHGTVTVMENGVPFEVTTYRHETGYSDGRRPDEVTFVRDIREDLARRDFTMNAIAVGFEGETIDPFGGERDLSAGLIRCVGDADSRFGEDALRMLRAVRFAAVLDFRLALSTWRGIKRQRERLKHVAMERVAAEWDKLMASDKPDRGAALLIRSGLLANVKDPLPDTLASVKPDAIDIRWHCVKECRLSEADDIDVRWAAFLSAAGCGADEAEQLCRKLRLSSQRTKRISGVIGFDRLWSDRLMAVAGSAGKKAFDETANEQANAVQLSSLRASWVKLALRFGRSTAEDWLKMTKCRPVAYSLLAYAKDWTNEISVWKAAELAVRGDELSRSLAKAPGPWIAELLNELLELVALDRLGNDSESLLAAARAQMDGGNAS</sequence>
<name>A0A398CY12_9BACL</name>
<dbReference type="GO" id="GO:0046872">
    <property type="term" value="F:metal ion binding"/>
    <property type="evidence" value="ECO:0007669"/>
    <property type="project" value="UniProtKB-KW"/>
</dbReference>
<evidence type="ECO:0000313" key="14">
    <source>
        <dbReference type="Proteomes" id="UP000266340"/>
    </source>
</evidence>
<evidence type="ECO:0000256" key="5">
    <source>
        <dbReference type="ARBA" id="ARBA00022723"/>
    </source>
</evidence>
<evidence type="ECO:0000256" key="2">
    <source>
        <dbReference type="ARBA" id="ARBA00022679"/>
    </source>
</evidence>
<feature type="domain" description="CCA-adding enzyme C-terminal" evidence="12">
    <location>
        <begin position="265"/>
        <end position="437"/>
    </location>
</feature>
<proteinExistence type="inferred from homology"/>
<dbReference type="InterPro" id="IPR032828">
    <property type="entry name" value="PolyA_RNA-bd"/>
</dbReference>
<dbReference type="Pfam" id="PF01743">
    <property type="entry name" value="PolyA_pol"/>
    <property type="match status" value="1"/>
</dbReference>
<dbReference type="GO" id="GO:0000166">
    <property type="term" value="F:nucleotide binding"/>
    <property type="evidence" value="ECO:0007669"/>
    <property type="project" value="UniProtKB-KW"/>
</dbReference>
<evidence type="ECO:0000256" key="7">
    <source>
        <dbReference type="ARBA" id="ARBA00022842"/>
    </source>
</evidence>
<keyword evidence="6" id="KW-0547">Nucleotide-binding</keyword>
<dbReference type="Pfam" id="PF13735">
    <property type="entry name" value="tRNA_NucTran2_2"/>
    <property type="match status" value="1"/>
</dbReference>
<keyword evidence="5" id="KW-0479">Metal-binding</keyword>
<evidence type="ECO:0000313" key="13">
    <source>
        <dbReference type="EMBL" id="RIE04677.1"/>
    </source>
</evidence>